<reference evidence="13" key="1">
    <citation type="journal article" date="2020" name="Stud. Mycol.">
        <title>101 Dothideomycetes genomes: a test case for predicting lifestyles and emergence of pathogens.</title>
        <authorList>
            <person name="Haridas S."/>
            <person name="Albert R."/>
            <person name="Binder M."/>
            <person name="Bloem J."/>
            <person name="Labutti K."/>
            <person name="Salamov A."/>
            <person name="Andreopoulos B."/>
            <person name="Baker S."/>
            <person name="Barry K."/>
            <person name="Bills G."/>
            <person name="Bluhm B."/>
            <person name="Cannon C."/>
            <person name="Castanera R."/>
            <person name="Culley D."/>
            <person name="Daum C."/>
            <person name="Ezra D."/>
            <person name="Gonzalez J."/>
            <person name="Henrissat B."/>
            <person name="Kuo A."/>
            <person name="Liang C."/>
            <person name="Lipzen A."/>
            <person name="Lutzoni F."/>
            <person name="Magnuson J."/>
            <person name="Mondo S."/>
            <person name="Nolan M."/>
            <person name="Ohm R."/>
            <person name="Pangilinan J."/>
            <person name="Park H.-J."/>
            <person name="Ramirez L."/>
            <person name="Alfaro M."/>
            <person name="Sun H."/>
            <person name="Tritt A."/>
            <person name="Yoshinaga Y."/>
            <person name="Zwiers L.-H."/>
            <person name="Turgeon B."/>
            <person name="Goodwin S."/>
            <person name="Spatafora J."/>
            <person name="Crous P."/>
            <person name="Grigoriev I."/>
        </authorList>
    </citation>
    <scope>NUCLEOTIDE SEQUENCE</scope>
    <source>
        <strain evidence="13">CBS 262.69</strain>
    </source>
</reference>
<dbReference type="Pfam" id="PF14324">
    <property type="entry name" value="PINIT"/>
    <property type="match status" value="1"/>
</dbReference>
<name>A0A6G1I846_9PEZI</name>
<keyword evidence="4" id="KW-0479">Metal-binding</keyword>
<feature type="domain" description="PINIT" evidence="12">
    <location>
        <begin position="112"/>
        <end position="266"/>
    </location>
</feature>
<dbReference type="InterPro" id="IPR004181">
    <property type="entry name" value="Znf_MIZ"/>
</dbReference>
<comment type="pathway">
    <text evidence="1">Protein modification; protein sumoylation.</text>
</comment>
<keyword evidence="6" id="KW-0833">Ubl conjugation pathway</keyword>
<evidence type="ECO:0000256" key="3">
    <source>
        <dbReference type="ARBA" id="ARBA00022679"/>
    </source>
</evidence>
<dbReference type="PROSITE" id="PS51466">
    <property type="entry name" value="PINIT"/>
    <property type="match status" value="1"/>
</dbReference>
<dbReference type="GO" id="GO:0016925">
    <property type="term" value="P:protein sumoylation"/>
    <property type="evidence" value="ECO:0007669"/>
    <property type="project" value="UniProtKB-UniPathway"/>
</dbReference>
<evidence type="ECO:0000256" key="7">
    <source>
        <dbReference type="ARBA" id="ARBA00022833"/>
    </source>
</evidence>
<dbReference type="EMBL" id="ML996688">
    <property type="protein sequence ID" value="KAF2404207.1"/>
    <property type="molecule type" value="Genomic_DNA"/>
</dbReference>
<evidence type="ECO:0000256" key="1">
    <source>
        <dbReference type="ARBA" id="ARBA00004718"/>
    </source>
</evidence>
<feature type="compositionally biased region" description="Pro residues" evidence="9">
    <location>
        <begin position="434"/>
        <end position="444"/>
    </location>
</feature>
<dbReference type="AlphaFoldDB" id="A0A6G1I846"/>
<feature type="region of interest" description="Disordered" evidence="9">
    <location>
        <begin position="427"/>
        <end position="499"/>
    </location>
</feature>
<gene>
    <name evidence="13" type="ORF">EJ06DRAFT_526299</name>
</gene>
<evidence type="ECO:0000256" key="4">
    <source>
        <dbReference type="ARBA" id="ARBA00022723"/>
    </source>
</evidence>
<dbReference type="GO" id="GO:0061665">
    <property type="term" value="F:SUMO ligase activity"/>
    <property type="evidence" value="ECO:0007669"/>
    <property type="project" value="TreeGrafter"/>
</dbReference>
<dbReference type="InterPro" id="IPR023321">
    <property type="entry name" value="PINIT"/>
</dbReference>
<feature type="domain" description="SAP" evidence="10">
    <location>
        <begin position="19"/>
        <end position="53"/>
    </location>
</feature>
<feature type="domain" description="SP-RING-type" evidence="11">
    <location>
        <begin position="295"/>
        <end position="376"/>
    </location>
</feature>
<keyword evidence="7" id="KW-0862">Zinc</keyword>
<evidence type="ECO:0000259" key="12">
    <source>
        <dbReference type="PROSITE" id="PS51466"/>
    </source>
</evidence>
<evidence type="ECO:0000313" key="14">
    <source>
        <dbReference type="Proteomes" id="UP000799640"/>
    </source>
</evidence>
<feature type="compositionally biased region" description="Low complexity" evidence="9">
    <location>
        <begin position="445"/>
        <end position="462"/>
    </location>
</feature>
<protein>
    <submittedName>
        <fullName evidence="13">Uncharacterized protein</fullName>
    </submittedName>
</protein>
<dbReference type="InterPro" id="IPR003034">
    <property type="entry name" value="SAP_dom"/>
</dbReference>
<dbReference type="UniPathway" id="UPA00886"/>
<keyword evidence="14" id="KW-1185">Reference proteome</keyword>
<dbReference type="PROSITE" id="PS50800">
    <property type="entry name" value="SAP"/>
    <property type="match status" value="1"/>
</dbReference>
<dbReference type="Gene3D" id="2.60.120.780">
    <property type="entry name" value="PINIT domain"/>
    <property type="match status" value="1"/>
</dbReference>
<feature type="region of interest" description="Disordered" evidence="9">
    <location>
        <begin position="376"/>
        <end position="412"/>
    </location>
</feature>
<evidence type="ECO:0000256" key="6">
    <source>
        <dbReference type="ARBA" id="ARBA00022786"/>
    </source>
</evidence>
<dbReference type="PROSITE" id="PS51044">
    <property type="entry name" value="ZF_SP_RING"/>
    <property type="match status" value="1"/>
</dbReference>
<dbReference type="OrthoDB" id="28127at2759"/>
<keyword evidence="5 8" id="KW-0863">Zinc-finger</keyword>
<sequence>MASHANSLPQREGPLIARVKGLLNATLRTICRQENLQVSGVKAQLQERIISHIRDIVDRGDAQSFESLVHLVDPQGTLPKPPIKTAPVHPAATPASIQAPSNYPSHIPYGMPGMPPGAPQSRYSTRLRFKPSPFFEVIEPLTNALELPVYSEHRNTLTLTLSLTPEHAQQLRSNSNMRIMLYCTADSHHQFAMSDVAFPAQLEVKVNGEEVRSNFKGIKNKPGSTRPADITAFVKQKQLNYKNSITVTYALTNKKYWMVPFLVKKQSVDELVAAITKRSVISKQRVLRDMQAKASDPDIEVGVSVLSLKDPVSYGRISTPCRANSCTHNQCFDAASFLQMQEQAPLWSCPICSKPVKYDDLAVDEYVKDILQSTPQSAESVQVQPNGEWTYGGNNSQGSKRNGVSQDAYDSDDDKCIEVTGLRTIVKGESGTPSMPPPLIPIRPFPNGNSTSSTNLSTPGPGQKRKSIVIDLTESDDEDARPAKRPALGTPVFTPTQNGFSLPRPPFAYRSASANSPGVQMRVPNSGLNSVSRARMVSSSSTHSTSSTNTPTPLPSLTATNLAMFDTTRRASGDNPGGGTPRNQYGPPNGW</sequence>
<evidence type="ECO:0000256" key="8">
    <source>
        <dbReference type="PROSITE-ProRule" id="PRU00452"/>
    </source>
</evidence>
<dbReference type="GO" id="GO:0000785">
    <property type="term" value="C:chromatin"/>
    <property type="evidence" value="ECO:0007669"/>
    <property type="project" value="TreeGrafter"/>
</dbReference>
<dbReference type="InterPro" id="IPR013083">
    <property type="entry name" value="Znf_RING/FYVE/PHD"/>
</dbReference>
<feature type="region of interest" description="Disordered" evidence="9">
    <location>
        <begin position="531"/>
        <end position="591"/>
    </location>
</feature>
<evidence type="ECO:0000259" key="10">
    <source>
        <dbReference type="PROSITE" id="PS50800"/>
    </source>
</evidence>
<feature type="compositionally biased region" description="Polar residues" evidence="9">
    <location>
        <begin position="376"/>
        <end position="405"/>
    </location>
</feature>
<dbReference type="PANTHER" id="PTHR10782:SF4">
    <property type="entry name" value="TONALLI, ISOFORM E"/>
    <property type="match status" value="1"/>
</dbReference>
<feature type="compositionally biased region" description="Low complexity" evidence="9">
    <location>
        <begin position="538"/>
        <end position="563"/>
    </location>
</feature>
<evidence type="ECO:0000313" key="13">
    <source>
        <dbReference type="EMBL" id="KAF2404207.1"/>
    </source>
</evidence>
<comment type="similarity">
    <text evidence="2">Belongs to the PIAS family.</text>
</comment>
<evidence type="ECO:0000256" key="5">
    <source>
        <dbReference type="ARBA" id="ARBA00022771"/>
    </source>
</evidence>
<evidence type="ECO:0000259" key="11">
    <source>
        <dbReference type="PROSITE" id="PS51044"/>
    </source>
</evidence>
<dbReference type="InterPro" id="IPR038654">
    <property type="entry name" value="PINIT_sf"/>
</dbReference>
<keyword evidence="3" id="KW-0808">Transferase</keyword>
<organism evidence="13 14">
    <name type="scientific">Trichodelitschia bisporula</name>
    <dbReference type="NCBI Taxonomy" id="703511"/>
    <lineage>
        <taxon>Eukaryota</taxon>
        <taxon>Fungi</taxon>
        <taxon>Dikarya</taxon>
        <taxon>Ascomycota</taxon>
        <taxon>Pezizomycotina</taxon>
        <taxon>Dothideomycetes</taxon>
        <taxon>Dothideomycetes incertae sedis</taxon>
        <taxon>Phaeotrichales</taxon>
        <taxon>Phaeotrichaceae</taxon>
        <taxon>Trichodelitschia</taxon>
    </lineage>
</organism>
<proteinExistence type="inferred from homology"/>
<evidence type="ECO:0000256" key="9">
    <source>
        <dbReference type="SAM" id="MobiDB-lite"/>
    </source>
</evidence>
<dbReference type="Proteomes" id="UP000799640">
    <property type="component" value="Unassembled WGS sequence"/>
</dbReference>
<evidence type="ECO:0000256" key="2">
    <source>
        <dbReference type="ARBA" id="ARBA00005383"/>
    </source>
</evidence>
<dbReference type="GO" id="GO:0008270">
    <property type="term" value="F:zinc ion binding"/>
    <property type="evidence" value="ECO:0007669"/>
    <property type="project" value="UniProtKB-KW"/>
</dbReference>
<accession>A0A6G1I846</accession>
<dbReference type="Pfam" id="PF02891">
    <property type="entry name" value="zf-MIZ"/>
    <property type="match status" value="1"/>
</dbReference>
<dbReference type="PANTHER" id="PTHR10782">
    <property type="entry name" value="ZINC FINGER MIZ DOMAIN-CONTAINING PROTEIN"/>
    <property type="match status" value="1"/>
</dbReference>
<dbReference type="Pfam" id="PF02037">
    <property type="entry name" value="SAP"/>
    <property type="match status" value="1"/>
</dbReference>
<dbReference type="Gene3D" id="3.30.40.10">
    <property type="entry name" value="Zinc/RING finger domain, C3HC4 (zinc finger)"/>
    <property type="match status" value="1"/>
</dbReference>
<dbReference type="SMART" id="SM00513">
    <property type="entry name" value="SAP"/>
    <property type="match status" value="1"/>
</dbReference>